<organism evidence="24 25">
    <name type="scientific">Helobdella robusta</name>
    <name type="common">Californian leech</name>
    <dbReference type="NCBI Taxonomy" id="6412"/>
    <lineage>
        <taxon>Eukaryota</taxon>
        <taxon>Metazoa</taxon>
        <taxon>Spiralia</taxon>
        <taxon>Lophotrochozoa</taxon>
        <taxon>Annelida</taxon>
        <taxon>Clitellata</taxon>
        <taxon>Hirudinea</taxon>
        <taxon>Rhynchobdellida</taxon>
        <taxon>Glossiphoniidae</taxon>
        <taxon>Helobdella</taxon>
    </lineage>
</organism>
<accession>T1FP36</accession>
<name>T1FP36_HELRO</name>
<dbReference type="InterPro" id="IPR029044">
    <property type="entry name" value="Nucleotide-diphossugar_trans"/>
</dbReference>
<evidence type="ECO:0000259" key="22">
    <source>
        <dbReference type="Pfam" id="PF09258"/>
    </source>
</evidence>
<dbReference type="STRING" id="6412.T1FP36"/>
<dbReference type="KEGG" id="hro:HELRODRAFT_186788"/>
<proteinExistence type="inferred from homology"/>
<dbReference type="GO" id="GO:0015012">
    <property type="term" value="P:heparan sulfate proteoglycan biosynthetic process"/>
    <property type="evidence" value="ECO:0007669"/>
    <property type="project" value="UniProtKB-ARBA"/>
</dbReference>
<keyword evidence="18" id="KW-0464">Manganese</keyword>
<evidence type="ECO:0000313" key="23">
    <source>
        <dbReference type="EMBL" id="ESO08961.1"/>
    </source>
</evidence>
<dbReference type="HOGENOM" id="CLU_013906_4_1_1"/>
<dbReference type="GO" id="GO:0050508">
    <property type="term" value="F:glucuronosyl-N-acetylglucosaminyl-proteoglycan 4-alpha-N-acetylglucosaminyltransferase activity"/>
    <property type="evidence" value="ECO:0007669"/>
    <property type="project" value="UniProtKB-EC"/>
</dbReference>
<evidence type="ECO:0000256" key="10">
    <source>
        <dbReference type="ARBA" id="ARBA00022723"/>
    </source>
</evidence>
<dbReference type="Pfam" id="PF03016">
    <property type="entry name" value="Exostosin_GT47"/>
    <property type="match status" value="1"/>
</dbReference>
<dbReference type="GO" id="GO:0008375">
    <property type="term" value="F:acetylglucosaminyltransferase activity"/>
    <property type="evidence" value="ECO:0000318"/>
    <property type="project" value="GO_Central"/>
</dbReference>
<dbReference type="EC" id="2.4.1.224" evidence="6"/>
<comment type="pathway">
    <text evidence="4">Protein modification; protein glycosylation.</text>
</comment>
<evidence type="ECO:0000256" key="1">
    <source>
        <dbReference type="ARBA" id="ARBA00001936"/>
    </source>
</evidence>
<keyword evidence="16" id="KW-1015">Disulfide bond</keyword>
<keyword evidence="12" id="KW-0735">Signal-anchor</keyword>
<dbReference type="SUPFAM" id="SSF53448">
    <property type="entry name" value="Nucleotide-diphospho-sugar transferases"/>
    <property type="match status" value="1"/>
</dbReference>
<reference evidence="24" key="3">
    <citation type="submission" date="2015-06" db="UniProtKB">
        <authorList>
            <consortium name="EnsemblMetazoa"/>
        </authorList>
    </citation>
    <scope>IDENTIFICATION</scope>
</reference>
<dbReference type="PANTHER" id="PTHR48261">
    <property type="entry name" value="ACETYLGLUCOSAMINYLTRANSFERASE"/>
    <property type="match status" value="1"/>
</dbReference>
<evidence type="ECO:0000256" key="17">
    <source>
        <dbReference type="ARBA" id="ARBA00023180"/>
    </source>
</evidence>
<dbReference type="Proteomes" id="UP000015101">
    <property type="component" value="Unassembled WGS sequence"/>
</dbReference>
<dbReference type="GO" id="GO:0050509">
    <property type="term" value="F:N-acetylglucosaminyl-proteoglycan 4-beta-glucuronosyltransferase activity"/>
    <property type="evidence" value="ECO:0000318"/>
    <property type="project" value="GO_Central"/>
</dbReference>
<dbReference type="InParanoid" id="T1FP36"/>
<comment type="cofactor">
    <cofactor evidence="1">
        <name>Mn(2+)</name>
        <dbReference type="ChEBI" id="CHEBI:29035"/>
    </cofactor>
</comment>
<dbReference type="InterPro" id="IPR015338">
    <property type="entry name" value="GT64_dom"/>
</dbReference>
<evidence type="ECO:0000256" key="9">
    <source>
        <dbReference type="ARBA" id="ARBA00022692"/>
    </source>
</evidence>
<reference evidence="25" key="1">
    <citation type="submission" date="2012-12" db="EMBL/GenBank/DDBJ databases">
        <authorList>
            <person name="Hellsten U."/>
            <person name="Grimwood J."/>
            <person name="Chapman J.A."/>
            <person name="Shapiro H."/>
            <person name="Aerts A."/>
            <person name="Otillar R.P."/>
            <person name="Terry A.Y."/>
            <person name="Boore J.L."/>
            <person name="Simakov O."/>
            <person name="Marletaz F."/>
            <person name="Cho S.-J."/>
            <person name="Edsinger-Gonzales E."/>
            <person name="Havlak P."/>
            <person name="Kuo D.-H."/>
            <person name="Larsson T."/>
            <person name="Lv J."/>
            <person name="Arendt D."/>
            <person name="Savage R."/>
            <person name="Osoegawa K."/>
            <person name="de Jong P."/>
            <person name="Lindberg D.R."/>
            <person name="Seaver E.C."/>
            <person name="Weisblat D.A."/>
            <person name="Putnam N.H."/>
            <person name="Grigoriev I.V."/>
            <person name="Rokhsar D.S."/>
        </authorList>
    </citation>
    <scope>NUCLEOTIDE SEQUENCE</scope>
</reference>
<comment type="subcellular location">
    <subcellularLocation>
        <location evidence="3">Endoplasmic reticulum membrane</location>
        <topology evidence="3">Single-pass type II membrane protein</topology>
    </subcellularLocation>
    <subcellularLocation>
        <location evidence="2">Golgi apparatus membrane</location>
        <topology evidence="2">Single-pass type II membrane protein</topology>
    </subcellularLocation>
</comment>
<evidence type="ECO:0000256" key="11">
    <source>
        <dbReference type="ARBA" id="ARBA00022824"/>
    </source>
</evidence>
<keyword evidence="8" id="KW-0808">Transferase</keyword>
<keyword evidence="9 20" id="KW-0812">Transmembrane</keyword>
<comment type="similarity">
    <text evidence="5">Belongs to the glycosyltransferase 47 family.</text>
</comment>
<dbReference type="RefSeq" id="XP_009012983.1">
    <property type="nucleotide sequence ID" value="XM_009014735.1"/>
</dbReference>
<dbReference type="AlphaFoldDB" id="T1FP36"/>
<dbReference type="EMBL" id="AMQM01003129">
    <property type="status" value="NOT_ANNOTATED_CDS"/>
    <property type="molecule type" value="Genomic_DNA"/>
</dbReference>
<keyword evidence="25" id="KW-1185">Reference proteome</keyword>
<evidence type="ECO:0000256" key="15">
    <source>
        <dbReference type="ARBA" id="ARBA00023136"/>
    </source>
</evidence>
<feature type="transmembrane region" description="Helical" evidence="20">
    <location>
        <begin position="6"/>
        <end position="25"/>
    </location>
</feature>
<dbReference type="GeneID" id="20210583"/>
<dbReference type="eggNOG" id="KOG1022">
    <property type="taxonomic scope" value="Eukaryota"/>
</dbReference>
<keyword evidence="17" id="KW-0325">Glycoprotein</keyword>
<dbReference type="EMBL" id="KB096023">
    <property type="protein sequence ID" value="ESO08961.1"/>
    <property type="molecule type" value="Genomic_DNA"/>
</dbReference>
<evidence type="ECO:0000256" key="4">
    <source>
        <dbReference type="ARBA" id="ARBA00004922"/>
    </source>
</evidence>
<evidence type="ECO:0000256" key="6">
    <source>
        <dbReference type="ARBA" id="ARBA00012194"/>
    </source>
</evidence>
<dbReference type="InterPro" id="IPR004263">
    <property type="entry name" value="Exostosin"/>
</dbReference>
<evidence type="ECO:0000256" key="2">
    <source>
        <dbReference type="ARBA" id="ARBA00004323"/>
    </source>
</evidence>
<gene>
    <name evidence="24" type="primary">20210583</name>
    <name evidence="23" type="ORF">HELRODRAFT_186788</name>
</gene>
<evidence type="ECO:0000256" key="18">
    <source>
        <dbReference type="ARBA" id="ARBA00023211"/>
    </source>
</evidence>
<evidence type="ECO:0000256" key="14">
    <source>
        <dbReference type="ARBA" id="ARBA00023034"/>
    </source>
</evidence>
<dbReference type="Gene3D" id="3.90.550.10">
    <property type="entry name" value="Spore Coat Polysaccharide Biosynthesis Protein SpsA, Chain A"/>
    <property type="match status" value="1"/>
</dbReference>
<feature type="domain" description="Glycosyl transferase 64" evidence="22">
    <location>
        <begin position="430"/>
        <end position="678"/>
    </location>
</feature>
<evidence type="ECO:0000256" key="13">
    <source>
        <dbReference type="ARBA" id="ARBA00022989"/>
    </source>
</evidence>
<evidence type="ECO:0000256" key="8">
    <source>
        <dbReference type="ARBA" id="ARBA00022679"/>
    </source>
</evidence>
<evidence type="ECO:0000256" key="7">
    <source>
        <dbReference type="ARBA" id="ARBA00022676"/>
    </source>
</evidence>
<keyword evidence="11" id="KW-0256">Endoplasmic reticulum</keyword>
<evidence type="ECO:0000256" key="20">
    <source>
        <dbReference type="SAM" id="Phobius"/>
    </source>
</evidence>
<keyword evidence="13 20" id="KW-1133">Transmembrane helix</keyword>
<dbReference type="OrthoDB" id="5954868at2759"/>
<evidence type="ECO:0000256" key="16">
    <source>
        <dbReference type="ARBA" id="ARBA00023157"/>
    </source>
</evidence>
<keyword evidence="14" id="KW-0333">Golgi apparatus</keyword>
<protein>
    <recommendedName>
        <fullName evidence="19">Exostosin-2</fullName>
        <ecNumber evidence="6">2.4.1.224</ecNumber>
    </recommendedName>
</protein>
<evidence type="ECO:0000256" key="5">
    <source>
        <dbReference type="ARBA" id="ARBA00010271"/>
    </source>
</evidence>
<evidence type="ECO:0000256" key="12">
    <source>
        <dbReference type="ARBA" id="ARBA00022968"/>
    </source>
</evidence>
<evidence type="ECO:0000259" key="21">
    <source>
        <dbReference type="Pfam" id="PF03016"/>
    </source>
</evidence>
<keyword evidence="7" id="KW-0328">Glycosyltransferase</keyword>
<dbReference type="GO" id="GO:0005794">
    <property type="term" value="C:Golgi apparatus"/>
    <property type="evidence" value="ECO:0000318"/>
    <property type="project" value="GO_Central"/>
</dbReference>
<keyword evidence="15 20" id="KW-0472">Membrane</keyword>
<dbReference type="CTD" id="20210583"/>
<dbReference type="FunFam" id="3.90.550.10:FF:000035">
    <property type="entry name" value="Putative Exostosin-2"/>
    <property type="match status" value="1"/>
</dbReference>
<dbReference type="GO" id="GO:0046872">
    <property type="term" value="F:metal ion binding"/>
    <property type="evidence" value="ECO:0007669"/>
    <property type="project" value="UniProtKB-KW"/>
</dbReference>
<dbReference type="GO" id="GO:0000139">
    <property type="term" value="C:Golgi membrane"/>
    <property type="evidence" value="ECO:0007669"/>
    <property type="project" value="UniProtKB-SubCell"/>
</dbReference>
<sequence>MVTTNILYLILFSVVIIYFVSSYFFKNYLKSNAEESSLIVHVVVNEDESTKSKEDTDKSCTFHTCFDVYRCGTSDNRLIKVYIYKDYKYYAKDGSQIKLFTSKQFKRLIHALENSPYYTNNASEACLLVPQIDLLNQEYVDSNLIASVLEHLPFWNKGANHLLFNMLPGKYPDFFTSLEIRRGMALVAGGGFSTWSYRKTYDISIPVFNFHTARATDDELHNDLLMESSERRRWLLTSSQVHLHRDYMEVLNGVQHGGRFLLLDACSGVNYSKRCDYNDGRVEYVYPDVLKYSDFCLVVRSNRLGQMELLDCLMHGSIPVVVADSYVLPFSEVLEWKRALITLDEADLPSILNHLKAINRHKVIQMRVQGMFYYKKYLKSMEEIALTTFHILNDRVFPQWARTYEMWNEIQVPIKNLFTLPLTVPKTSGFTAVILTYDRVGSLFEVIQLLAKVDSLLKIVVVWNNQVKSPPPASAWPKVNKLLKVIRTKRNILSNRFYPYPDIETEAVLSLDDDINMLTADEIQFAYEVWCEYPDRIVGFASRLHNWDARTKMWKYESEWTSSISMVLTGAAFYHKYYHQVYTHNLPAGMKEWVDAQMNCEDIAFNFMVAVITKKPVIKVTPRQKFKCPQCQNTSNLSNELDAHMFKRSECINKFTKMYNLTEPPLITIEYRSDPVLYKSNQVPNEFLKFKDVGAL</sequence>
<dbReference type="EnsemblMetazoa" id="HelroT186788">
    <property type="protein sequence ID" value="HelroP186788"/>
    <property type="gene ID" value="HelroG186788"/>
</dbReference>
<keyword evidence="10" id="KW-0479">Metal-binding</keyword>
<evidence type="ECO:0000256" key="19">
    <source>
        <dbReference type="ARBA" id="ARBA00069568"/>
    </source>
</evidence>
<dbReference type="Pfam" id="PF09258">
    <property type="entry name" value="Glyco_transf_64"/>
    <property type="match status" value="1"/>
</dbReference>
<dbReference type="FunCoup" id="T1FP36">
    <property type="interactions" value="707"/>
</dbReference>
<reference evidence="23 25" key="2">
    <citation type="journal article" date="2013" name="Nature">
        <title>Insights into bilaterian evolution from three spiralian genomes.</title>
        <authorList>
            <person name="Simakov O."/>
            <person name="Marletaz F."/>
            <person name="Cho S.J."/>
            <person name="Edsinger-Gonzales E."/>
            <person name="Havlak P."/>
            <person name="Hellsten U."/>
            <person name="Kuo D.H."/>
            <person name="Larsson T."/>
            <person name="Lv J."/>
            <person name="Arendt D."/>
            <person name="Savage R."/>
            <person name="Osoegawa K."/>
            <person name="de Jong P."/>
            <person name="Grimwood J."/>
            <person name="Chapman J.A."/>
            <person name="Shapiro H."/>
            <person name="Aerts A."/>
            <person name="Otillar R.P."/>
            <person name="Terry A.Y."/>
            <person name="Boore J.L."/>
            <person name="Grigoriev I.V."/>
            <person name="Lindberg D.R."/>
            <person name="Seaver E.C."/>
            <person name="Weisblat D.A."/>
            <person name="Putnam N.H."/>
            <person name="Rokhsar D.S."/>
        </authorList>
    </citation>
    <scope>NUCLEOTIDE SEQUENCE</scope>
</reference>
<evidence type="ECO:0000313" key="25">
    <source>
        <dbReference type="Proteomes" id="UP000015101"/>
    </source>
</evidence>
<feature type="domain" description="Exostosin GT47" evidence="21">
    <location>
        <begin position="77"/>
        <end position="355"/>
    </location>
</feature>
<dbReference type="InterPro" id="IPR040911">
    <property type="entry name" value="Exostosin_GT47"/>
</dbReference>
<dbReference type="OMA" id="NCTFWDC"/>
<dbReference type="GO" id="GO:0005789">
    <property type="term" value="C:endoplasmic reticulum membrane"/>
    <property type="evidence" value="ECO:0007669"/>
    <property type="project" value="UniProtKB-SubCell"/>
</dbReference>
<evidence type="ECO:0000256" key="3">
    <source>
        <dbReference type="ARBA" id="ARBA00004648"/>
    </source>
</evidence>
<dbReference type="PANTHER" id="PTHR48261:SF5">
    <property type="entry name" value="EXOSTOSIN GLYCOSYLTRANSFERASE 2"/>
    <property type="match status" value="1"/>
</dbReference>
<evidence type="ECO:0000313" key="24">
    <source>
        <dbReference type="EnsemblMetazoa" id="HelroP186788"/>
    </source>
</evidence>